<feature type="region of interest" description="Disordered" evidence="1">
    <location>
        <begin position="1"/>
        <end position="59"/>
    </location>
</feature>
<evidence type="ECO:0000313" key="2">
    <source>
        <dbReference type="EMBL" id="KYF81384.1"/>
    </source>
</evidence>
<feature type="compositionally biased region" description="Basic and acidic residues" evidence="1">
    <location>
        <begin position="43"/>
        <end position="59"/>
    </location>
</feature>
<accession>A0A150RM73</accession>
<reference evidence="2 3" key="1">
    <citation type="submission" date="2014-02" db="EMBL/GenBank/DDBJ databases">
        <title>The small core and large imbalanced accessory genome model reveals a collaborative survival strategy of Sorangium cellulosum strains in nature.</title>
        <authorList>
            <person name="Han K."/>
            <person name="Peng R."/>
            <person name="Blom J."/>
            <person name="Li Y.-Z."/>
        </authorList>
    </citation>
    <scope>NUCLEOTIDE SEQUENCE [LARGE SCALE GENOMIC DNA]</scope>
    <source>
        <strain evidence="2 3">So0011-07</strain>
    </source>
</reference>
<name>A0A150RM73_SORCE</name>
<feature type="compositionally biased region" description="Low complexity" evidence="1">
    <location>
        <begin position="11"/>
        <end position="27"/>
    </location>
</feature>
<proteinExistence type="predicted"/>
<organism evidence="2 3">
    <name type="scientific">Sorangium cellulosum</name>
    <name type="common">Polyangium cellulosum</name>
    <dbReference type="NCBI Taxonomy" id="56"/>
    <lineage>
        <taxon>Bacteria</taxon>
        <taxon>Pseudomonadati</taxon>
        <taxon>Myxococcota</taxon>
        <taxon>Polyangia</taxon>
        <taxon>Polyangiales</taxon>
        <taxon>Polyangiaceae</taxon>
        <taxon>Sorangium</taxon>
    </lineage>
</organism>
<dbReference type="Proteomes" id="UP000075635">
    <property type="component" value="Unassembled WGS sequence"/>
</dbReference>
<dbReference type="AlphaFoldDB" id="A0A150RM73"/>
<gene>
    <name evidence="2" type="ORF">BE17_25925</name>
</gene>
<sequence length="59" mass="6174">MAQVPGAMHLRATGAATSRCRSASRRALVPRSGGQPGAAASDTSHRVAWTREEVVEGTR</sequence>
<dbReference type="EMBL" id="JEMB01002403">
    <property type="protein sequence ID" value="KYF81384.1"/>
    <property type="molecule type" value="Genomic_DNA"/>
</dbReference>
<comment type="caution">
    <text evidence="2">The sequence shown here is derived from an EMBL/GenBank/DDBJ whole genome shotgun (WGS) entry which is preliminary data.</text>
</comment>
<protein>
    <submittedName>
        <fullName evidence="2">Uncharacterized protein</fullName>
    </submittedName>
</protein>
<evidence type="ECO:0000256" key="1">
    <source>
        <dbReference type="SAM" id="MobiDB-lite"/>
    </source>
</evidence>
<evidence type="ECO:0000313" key="3">
    <source>
        <dbReference type="Proteomes" id="UP000075635"/>
    </source>
</evidence>